<accession>A0AAN7H1E3</accession>
<name>A0AAN7H1E3_9MYRT</name>
<dbReference type="EMBL" id="JAXIOK010000018">
    <property type="protein sequence ID" value="KAK4749069.1"/>
    <property type="molecule type" value="Genomic_DNA"/>
</dbReference>
<evidence type="ECO:0000313" key="5">
    <source>
        <dbReference type="EMBL" id="KAK4749069.1"/>
    </source>
</evidence>
<evidence type="ECO:0000256" key="1">
    <source>
        <dbReference type="ARBA" id="ARBA00004141"/>
    </source>
</evidence>
<protein>
    <recommendedName>
        <fullName evidence="7">Mitochondrial import inner membrane translocase subunit Tim17/Tim22/Tim23 family protein</fullName>
    </recommendedName>
</protein>
<evidence type="ECO:0000256" key="2">
    <source>
        <dbReference type="ARBA" id="ARBA00022692"/>
    </source>
</evidence>
<comment type="subcellular location">
    <subcellularLocation>
        <location evidence="1">Membrane</location>
        <topology evidence="1">Multi-pass membrane protein</topology>
    </subcellularLocation>
</comment>
<evidence type="ECO:0000256" key="4">
    <source>
        <dbReference type="ARBA" id="ARBA00023136"/>
    </source>
</evidence>
<dbReference type="PANTHER" id="PTHR14110">
    <property type="entry name" value="MITOCHONDRIAL IMPORT INNER MEMBRANE TRANSLOCASE SUBUNIT TIM22"/>
    <property type="match status" value="1"/>
</dbReference>
<reference evidence="5 6" key="1">
    <citation type="journal article" date="2023" name="Hortic Res">
        <title>Pangenome of water caltrop reveals structural variations and asymmetric subgenome divergence after allopolyploidization.</title>
        <authorList>
            <person name="Zhang X."/>
            <person name="Chen Y."/>
            <person name="Wang L."/>
            <person name="Yuan Y."/>
            <person name="Fang M."/>
            <person name="Shi L."/>
            <person name="Lu R."/>
            <person name="Comes H.P."/>
            <person name="Ma Y."/>
            <person name="Chen Y."/>
            <person name="Huang G."/>
            <person name="Zhou Y."/>
            <person name="Zheng Z."/>
            <person name="Qiu Y."/>
        </authorList>
    </citation>
    <scope>NUCLEOTIDE SEQUENCE [LARGE SCALE GENOMIC DNA]</scope>
    <source>
        <tissue evidence="5">Roots</tissue>
    </source>
</reference>
<proteinExistence type="predicted"/>
<evidence type="ECO:0000256" key="3">
    <source>
        <dbReference type="ARBA" id="ARBA00022989"/>
    </source>
</evidence>
<gene>
    <name evidence="5" type="ORF">SAY87_026518</name>
</gene>
<organism evidence="5 6">
    <name type="scientific">Trapa incisa</name>
    <dbReference type="NCBI Taxonomy" id="236973"/>
    <lineage>
        <taxon>Eukaryota</taxon>
        <taxon>Viridiplantae</taxon>
        <taxon>Streptophyta</taxon>
        <taxon>Embryophyta</taxon>
        <taxon>Tracheophyta</taxon>
        <taxon>Spermatophyta</taxon>
        <taxon>Magnoliopsida</taxon>
        <taxon>eudicotyledons</taxon>
        <taxon>Gunneridae</taxon>
        <taxon>Pentapetalae</taxon>
        <taxon>rosids</taxon>
        <taxon>malvids</taxon>
        <taxon>Myrtales</taxon>
        <taxon>Lythraceae</taxon>
        <taxon>Trapa</taxon>
    </lineage>
</organism>
<keyword evidence="2" id="KW-0812">Transmembrane</keyword>
<dbReference type="Proteomes" id="UP001345219">
    <property type="component" value="Chromosome 21"/>
</dbReference>
<dbReference type="GO" id="GO:0008320">
    <property type="term" value="F:protein transmembrane transporter activity"/>
    <property type="evidence" value="ECO:0007669"/>
    <property type="project" value="TreeGrafter"/>
</dbReference>
<sequence>MSSGDEQKLPTEGSASPSFTPTFRDYWKERILYPTLLAGVGGGGIGLVSKHRKTHGLANISATYATNLAIVASCYCGAREFVRVTRRSEPGDLINSALAGFGTGALLGNLQGGQAGAIRYSLVFAVAGTAFDFATMRLNPMMKAFNGSMFQHEKNGESRLKLPEWSPIQVLDEEALAAKKAREEKLYSQRVLGKMSKEE</sequence>
<keyword evidence="6" id="KW-1185">Reference proteome</keyword>
<dbReference type="GO" id="GO:0042721">
    <property type="term" value="C:TIM22 mitochondrial import inner membrane insertion complex"/>
    <property type="evidence" value="ECO:0007669"/>
    <property type="project" value="InterPro"/>
</dbReference>
<dbReference type="GO" id="GO:0045039">
    <property type="term" value="P:protein insertion into mitochondrial inner membrane"/>
    <property type="evidence" value="ECO:0007669"/>
    <property type="project" value="InterPro"/>
</dbReference>
<dbReference type="GO" id="GO:0030943">
    <property type="term" value="F:mitochondrion targeting sequence binding"/>
    <property type="evidence" value="ECO:0007669"/>
    <property type="project" value="TreeGrafter"/>
</dbReference>
<dbReference type="InterPro" id="IPR039175">
    <property type="entry name" value="TIM22"/>
</dbReference>
<evidence type="ECO:0000313" key="6">
    <source>
        <dbReference type="Proteomes" id="UP001345219"/>
    </source>
</evidence>
<keyword evidence="3" id="KW-1133">Transmembrane helix</keyword>
<keyword evidence="4" id="KW-0472">Membrane</keyword>
<evidence type="ECO:0008006" key="7">
    <source>
        <dbReference type="Google" id="ProtNLM"/>
    </source>
</evidence>
<dbReference type="PANTHER" id="PTHR14110:SF10">
    <property type="entry name" value="OS04G0376100 PROTEIN"/>
    <property type="match status" value="1"/>
</dbReference>
<comment type="caution">
    <text evidence="5">The sequence shown here is derived from an EMBL/GenBank/DDBJ whole genome shotgun (WGS) entry which is preliminary data.</text>
</comment>
<dbReference type="AlphaFoldDB" id="A0AAN7H1E3"/>